<proteinExistence type="inferred from homology"/>
<dbReference type="InterPro" id="IPR018061">
    <property type="entry name" value="Retropepsins"/>
</dbReference>
<dbReference type="KEGG" id="pcoo:112863739"/>
<evidence type="ECO:0000259" key="12">
    <source>
        <dbReference type="PROSITE" id="PS50175"/>
    </source>
</evidence>
<keyword evidence="4" id="KW-0064">Aspartyl protease</keyword>
<keyword evidence="13" id="KW-1185">Reference proteome</keyword>
<dbReference type="GO" id="GO:0006508">
    <property type="term" value="P:proteolysis"/>
    <property type="evidence" value="ECO:0007669"/>
    <property type="project" value="UniProtKB-KW"/>
</dbReference>
<dbReference type="AlphaFoldDB" id="A0A6P6I4D6"/>
<reference evidence="14" key="1">
    <citation type="submission" date="2025-08" db="UniProtKB">
        <authorList>
            <consortium name="RefSeq"/>
        </authorList>
    </citation>
    <scope>IDENTIFICATION</scope>
    <source>
        <tissue evidence="14">Blood</tissue>
    </source>
</reference>
<dbReference type="InterPro" id="IPR000467">
    <property type="entry name" value="G_patch_dom"/>
</dbReference>
<evidence type="ECO:0000256" key="10">
    <source>
        <dbReference type="ARBA" id="ARBA00043244"/>
    </source>
</evidence>
<dbReference type="Pfam" id="PF00077">
    <property type="entry name" value="RVP"/>
    <property type="match status" value="1"/>
</dbReference>
<accession>A0A6P6I4D6</accession>
<dbReference type="InterPro" id="IPR051592">
    <property type="entry name" value="HERV-K_Pro_peptidase_A2"/>
</dbReference>
<evidence type="ECO:0000313" key="13">
    <source>
        <dbReference type="Proteomes" id="UP000515131"/>
    </source>
</evidence>
<sequence>MGTLVLEPKTPIAQLILIPQISSNNKAVKPYRGNQGFSSTDLYWAKVISVEKPMLTLHIQGVPFEGLVDTGADVSVIAQKSWPVTWPTQVTDIPIKGVGYASVPLQSSDYLHWRLPDGMTGTFQPFVLNIDLNFWGRDILTTMNLTLETKAVPIQKQTNLAMHLMKKMGYIEGKGLEKELQGNPEPYVPEPKRDHFRLGFS</sequence>
<dbReference type="SMART" id="SM00443">
    <property type="entry name" value="G_patch"/>
    <property type="match status" value="1"/>
</dbReference>
<evidence type="ECO:0000256" key="4">
    <source>
        <dbReference type="ARBA" id="ARBA00022750"/>
    </source>
</evidence>
<protein>
    <recommendedName>
        <fullName evidence="2">human endogenous retrovirus K endopeptidase</fullName>
        <ecNumber evidence="2">3.4.23.50</ecNumber>
    </recommendedName>
    <alternativeName>
        <fullName evidence="10">Protease</fullName>
    </alternativeName>
    <alternativeName>
        <fullName evidence="9">Proteinase</fullName>
    </alternativeName>
</protein>
<dbReference type="CDD" id="cd05482">
    <property type="entry name" value="HIV_retropepsin_like"/>
    <property type="match status" value="1"/>
</dbReference>
<dbReference type="SUPFAM" id="SSF50630">
    <property type="entry name" value="Acid proteases"/>
    <property type="match status" value="1"/>
</dbReference>
<comment type="subunit">
    <text evidence="8">Active as a homodimer.</text>
</comment>
<dbReference type="InterPro" id="IPR001995">
    <property type="entry name" value="Peptidase_A2_cat"/>
</dbReference>
<dbReference type="EC" id="3.4.23.50" evidence="2"/>
<dbReference type="GO" id="GO:0003676">
    <property type="term" value="F:nucleic acid binding"/>
    <property type="evidence" value="ECO:0007669"/>
    <property type="project" value="InterPro"/>
</dbReference>
<feature type="domain" description="Peptidase A2" evidence="12">
    <location>
        <begin position="64"/>
        <end position="139"/>
    </location>
</feature>
<dbReference type="Gene3D" id="2.40.70.10">
    <property type="entry name" value="Acid Proteases"/>
    <property type="match status" value="1"/>
</dbReference>
<dbReference type="PROSITE" id="PS50174">
    <property type="entry name" value="G_PATCH"/>
    <property type="match status" value="1"/>
</dbReference>
<name>A0A6P6I4D6_PUMCO</name>
<evidence type="ECO:0000259" key="11">
    <source>
        <dbReference type="PROSITE" id="PS50174"/>
    </source>
</evidence>
<evidence type="ECO:0000313" key="14">
    <source>
        <dbReference type="RefSeq" id="XP_025782664.1"/>
    </source>
</evidence>
<dbReference type="InterPro" id="IPR034170">
    <property type="entry name" value="Retropepsin-like_cat_dom"/>
</dbReference>
<evidence type="ECO:0000256" key="8">
    <source>
        <dbReference type="ARBA" id="ARBA00038675"/>
    </source>
</evidence>
<dbReference type="InterPro" id="IPR001969">
    <property type="entry name" value="Aspartic_peptidase_AS"/>
</dbReference>
<evidence type="ECO:0000256" key="1">
    <source>
        <dbReference type="ARBA" id="ARBA00001339"/>
    </source>
</evidence>
<keyword evidence="5" id="KW-0688">Ribosomal frameshifting</keyword>
<evidence type="ECO:0000256" key="7">
    <source>
        <dbReference type="ARBA" id="ARBA00038141"/>
    </source>
</evidence>
<comment type="similarity">
    <text evidence="7">Belongs to the peptidase A2 family. HERV class-II K(HML-2) subfamily.</text>
</comment>
<dbReference type="GO" id="GO:0004190">
    <property type="term" value="F:aspartic-type endopeptidase activity"/>
    <property type="evidence" value="ECO:0007669"/>
    <property type="project" value="UniProtKB-KW"/>
</dbReference>
<evidence type="ECO:0000256" key="9">
    <source>
        <dbReference type="ARBA" id="ARBA00042135"/>
    </source>
</evidence>
<dbReference type="Proteomes" id="UP000515131">
    <property type="component" value="Unplaced"/>
</dbReference>
<dbReference type="PROSITE" id="PS00141">
    <property type="entry name" value="ASP_PROTEASE"/>
    <property type="match status" value="1"/>
</dbReference>
<dbReference type="PROSITE" id="PS50175">
    <property type="entry name" value="ASP_PROT_RETROV"/>
    <property type="match status" value="1"/>
</dbReference>
<keyword evidence="3" id="KW-0645">Protease</keyword>
<evidence type="ECO:0000256" key="2">
    <source>
        <dbReference type="ARBA" id="ARBA00013083"/>
    </source>
</evidence>
<dbReference type="RefSeq" id="XP_025782664.1">
    <property type="nucleotide sequence ID" value="XM_025926879.1"/>
</dbReference>
<dbReference type="InterPro" id="IPR021109">
    <property type="entry name" value="Peptidase_aspartic_dom_sf"/>
</dbReference>
<organism evidence="13 14">
    <name type="scientific">Puma concolor</name>
    <name type="common">Mountain lion</name>
    <name type="synonym">Felis concolor</name>
    <dbReference type="NCBI Taxonomy" id="9696"/>
    <lineage>
        <taxon>Eukaryota</taxon>
        <taxon>Metazoa</taxon>
        <taxon>Chordata</taxon>
        <taxon>Craniata</taxon>
        <taxon>Vertebrata</taxon>
        <taxon>Euteleostomi</taxon>
        <taxon>Mammalia</taxon>
        <taxon>Eutheria</taxon>
        <taxon>Laurasiatheria</taxon>
        <taxon>Carnivora</taxon>
        <taxon>Feliformia</taxon>
        <taxon>Felidae</taxon>
        <taxon>Felinae</taxon>
        <taxon>Puma</taxon>
    </lineage>
</organism>
<evidence type="ECO:0000256" key="5">
    <source>
        <dbReference type="ARBA" id="ARBA00022758"/>
    </source>
</evidence>
<dbReference type="GO" id="GO:0075523">
    <property type="term" value="P:viral translational frameshifting"/>
    <property type="evidence" value="ECO:0007669"/>
    <property type="project" value="UniProtKB-KW"/>
</dbReference>
<dbReference type="GeneID" id="112863739"/>
<keyword evidence="6" id="KW-0378">Hydrolase</keyword>
<evidence type="ECO:0000256" key="6">
    <source>
        <dbReference type="ARBA" id="ARBA00022801"/>
    </source>
</evidence>
<dbReference type="PANTHER" id="PTHR19422:SF123">
    <property type="entry name" value="RT1 CLASS I, LOCUS CE15"/>
    <property type="match status" value="1"/>
</dbReference>
<evidence type="ECO:0000256" key="3">
    <source>
        <dbReference type="ARBA" id="ARBA00022670"/>
    </source>
</evidence>
<gene>
    <name evidence="14" type="primary">LOC112863739</name>
</gene>
<dbReference type="Pfam" id="PF01585">
    <property type="entry name" value="G-patch"/>
    <property type="match status" value="1"/>
</dbReference>
<feature type="domain" description="G-patch" evidence="11">
    <location>
        <begin position="157"/>
        <end position="201"/>
    </location>
</feature>
<dbReference type="PANTHER" id="PTHR19422">
    <property type="entry name" value="GAG RETROVIRAL POLYPROTEIN"/>
    <property type="match status" value="1"/>
</dbReference>
<comment type="catalytic activity">
    <reaction evidence="1">
        <text>Processing at the authentic HIV-1 PR recognition site and release of the mature p17 matrix and the p24 capsid protein, as a result of the cleavage of the -SQNY-|-PIVQ- cleavage site.</text>
        <dbReference type="EC" id="3.4.23.50"/>
    </reaction>
</comment>